<evidence type="ECO:0000256" key="7">
    <source>
        <dbReference type="ARBA" id="ARBA00022692"/>
    </source>
</evidence>
<evidence type="ECO:0000256" key="4">
    <source>
        <dbReference type="ARBA" id="ARBA00022603"/>
    </source>
</evidence>
<feature type="transmembrane region" description="Helical" evidence="10">
    <location>
        <begin position="164"/>
        <end position="189"/>
    </location>
</feature>
<keyword evidence="5" id="KW-0808">Transferase</keyword>
<accession>A0A1E3NQR8</accession>
<organism evidence="11 12">
    <name type="scientific">Pichia membranifaciens NRRL Y-2026</name>
    <dbReference type="NCBI Taxonomy" id="763406"/>
    <lineage>
        <taxon>Eukaryota</taxon>
        <taxon>Fungi</taxon>
        <taxon>Dikarya</taxon>
        <taxon>Ascomycota</taxon>
        <taxon>Saccharomycotina</taxon>
        <taxon>Pichiomycetes</taxon>
        <taxon>Pichiales</taxon>
        <taxon>Pichiaceae</taxon>
        <taxon>Pichia</taxon>
    </lineage>
</organism>
<keyword evidence="4 10" id="KW-0489">Methyltransferase</keyword>
<sequence>MDNPLPQVSATAYALGIVSGAALALALGCPLFASFVYLPLYVCSVATFHFLEYFCTASYQPARVDVSSFVLNDTALYHVAHATALSECLVELWLVPGFKKNPGLRPVKLVGLLLTVAGQCTRSLAMKTAGQNFSHVIQRKKEQGHVLVTHGIYAYLRHPSYVGFFYWALGTQLLLLNPLSLCLFAVLLYRFFSSRIRYEEGCLTHFFGKDYVAYKRTSRIGIPFI</sequence>
<dbReference type="EC" id="2.1.1.100" evidence="3 10"/>
<dbReference type="InterPro" id="IPR025770">
    <property type="entry name" value="PPMT_MeTrfase"/>
</dbReference>
<dbReference type="Gene3D" id="1.20.120.1630">
    <property type="match status" value="1"/>
</dbReference>
<proteinExistence type="inferred from homology"/>
<evidence type="ECO:0000256" key="10">
    <source>
        <dbReference type="RuleBase" id="RU362022"/>
    </source>
</evidence>
<dbReference type="OrthoDB" id="422086at2759"/>
<dbReference type="PANTHER" id="PTHR12714:SF9">
    <property type="entry name" value="PROTEIN-S-ISOPRENYLCYSTEINE O-METHYLTRANSFERASE"/>
    <property type="match status" value="1"/>
</dbReference>
<evidence type="ECO:0000313" key="11">
    <source>
        <dbReference type="EMBL" id="ODQ48048.1"/>
    </source>
</evidence>
<keyword evidence="9 10" id="KW-0472">Membrane</keyword>
<dbReference type="GO" id="GO:0004671">
    <property type="term" value="F:protein C-terminal S-isoprenylcysteine carboxyl O-methyltransferase activity"/>
    <property type="evidence" value="ECO:0007669"/>
    <property type="project" value="UniProtKB-EC"/>
</dbReference>
<evidence type="ECO:0000256" key="2">
    <source>
        <dbReference type="ARBA" id="ARBA00009140"/>
    </source>
</evidence>
<feature type="transmembrane region" description="Helical" evidence="10">
    <location>
        <begin position="12"/>
        <end position="38"/>
    </location>
</feature>
<gene>
    <name evidence="11" type="ORF">PICMEDRAFT_15894</name>
</gene>
<comment type="caution">
    <text evidence="10">Lacks conserved residue(s) required for the propagation of feature annotation.</text>
</comment>
<comment type="catalytic activity">
    <reaction evidence="10">
        <text>[protein]-C-terminal S-[(2E,6E)-farnesyl]-L-cysteine + S-adenosyl-L-methionine = [protein]-C-terminal S-[(2E,6E)-farnesyl]-L-cysteine methyl ester + S-adenosyl-L-homocysteine</text>
        <dbReference type="Rhea" id="RHEA:21672"/>
        <dbReference type="Rhea" id="RHEA-COMP:12125"/>
        <dbReference type="Rhea" id="RHEA-COMP:12126"/>
        <dbReference type="ChEBI" id="CHEBI:57856"/>
        <dbReference type="ChEBI" id="CHEBI:59789"/>
        <dbReference type="ChEBI" id="CHEBI:90510"/>
        <dbReference type="ChEBI" id="CHEBI:90511"/>
        <dbReference type="EC" id="2.1.1.100"/>
    </reaction>
</comment>
<evidence type="ECO:0000313" key="12">
    <source>
        <dbReference type="Proteomes" id="UP000094455"/>
    </source>
</evidence>
<dbReference type="AlphaFoldDB" id="A0A1E3NQR8"/>
<dbReference type="RefSeq" id="XP_019019161.1">
    <property type="nucleotide sequence ID" value="XM_019161008.1"/>
</dbReference>
<keyword evidence="12" id="KW-1185">Reference proteome</keyword>
<name>A0A1E3NQR8_9ASCO</name>
<dbReference type="InterPro" id="IPR007269">
    <property type="entry name" value="ICMT_MeTrfase"/>
</dbReference>
<dbReference type="GeneID" id="30177695"/>
<evidence type="ECO:0000256" key="3">
    <source>
        <dbReference type="ARBA" id="ARBA00012151"/>
    </source>
</evidence>
<evidence type="ECO:0000256" key="6">
    <source>
        <dbReference type="ARBA" id="ARBA00022691"/>
    </source>
</evidence>
<dbReference type="GO" id="GO:0005789">
    <property type="term" value="C:endoplasmic reticulum membrane"/>
    <property type="evidence" value="ECO:0007669"/>
    <property type="project" value="UniProtKB-SubCell"/>
</dbReference>
<evidence type="ECO:0000256" key="8">
    <source>
        <dbReference type="ARBA" id="ARBA00022989"/>
    </source>
</evidence>
<evidence type="ECO:0000256" key="5">
    <source>
        <dbReference type="ARBA" id="ARBA00022679"/>
    </source>
</evidence>
<keyword evidence="10" id="KW-0256">Endoplasmic reticulum</keyword>
<dbReference type="GO" id="GO:0032259">
    <property type="term" value="P:methylation"/>
    <property type="evidence" value="ECO:0007669"/>
    <property type="project" value="UniProtKB-KW"/>
</dbReference>
<dbReference type="STRING" id="763406.A0A1E3NQR8"/>
<comment type="similarity">
    <text evidence="2 10">Belongs to the class VI-like SAM-binding methyltransferase superfamily. Isoprenylcysteine carboxyl methyltransferase family.</text>
</comment>
<protein>
    <recommendedName>
        <fullName evidence="3 10">Protein-S-isoprenylcysteine O-methyltransferase</fullName>
        <ecNumber evidence="3 10">2.1.1.100</ecNumber>
    </recommendedName>
</protein>
<keyword evidence="6 10" id="KW-0949">S-adenosyl-L-methionine</keyword>
<evidence type="ECO:0000256" key="1">
    <source>
        <dbReference type="ARBA" id="ARBA00004141"/>
    </source>
</evidence>
<dbReference type="EMBL" id="KV454002">
    <property type="protein sequence ID" value="ODQ48048.1"/>
    <property type="molecule type" value="Genomic_DNA"/>
</dbReference>
<evidence type="ECO:0000256" key="9">
    <source>
        <dbReference type="ARBA" id="ARBA00023136"/>
    </source>
</evidence>
<comment type="subcellular location">
    <subcellularLocation>
        <location evidence="10">Endoplasmic reticulum membrane</location>
        <topology evidence="10">Multi-pass membrane protein</topology>
    </subcellularLocation>
    <subcellularLocation>
        <location evidence="1">Membrane</location>
        <topology evidence="1">Multi-pass membrane protein</topology>
    </subcellularLocation>
</comment>
<dbReference type="PANTHER" id="PTHR12714">
    <property type="entry name" value="PROTEIN-S ISOPRENYLCYSTEINE O-METHYLTRANSFERASE"/>
    <property type="match status" value="1"/>
</dbReference>
<dbReference type="Pfam" id="PF04140">
    <property type="entry name" value="ICMT"/>
    <property type="match status" value="1"/>
</dbReference>
<reference evidence="11 12" key="1">
    <citation type="journal article" date="2016" name="Proc. Natl. Acad. Sci. U.S.A.">
        <title>Comparative genomics of biotechnologically important yeasts.</title>
        <authorList>
            <person name="Riley R."/>
            <person name="Haridas S."/>
            <person name="Wolfe K.H."/>
            <person name="Lopes M.R."/>
            <person name="Hittinger C.T."/>
            <person name="Goeker M."/>
            <person name="Salamov A.A."/>
            <person name="Wisecaver J.H."/>
            <person name="Long T.M."/>
            <person name="Calvey C.H."/>
            <person name="Aerts A.L."/>
            <person name="Barry K.W."/>
            <person name="Choi C."/>
            <person name="Clum A."/>
            <person name="Coughlan A.Y."/>
            <person name="Deshpande S."/>
            <person name="Douglass A.P."/>
            <person name="Hanson S.J."/>
            <person name="Klenk H.-P."/>
            <person name="LaButti K.M."/>
            <person name="Lapidus A."/>
            <person name="Lindquist E.A."/>
            <person name="Lipzen A.M."/>
            <person name="Meier-Kolthoff J.P."/>
            <person name="Ohm R.A."/>
            <person name="Otillar R.P."/>
            <person name="Pangilinan J.L."/>
            <person name="Peng Y."/>
            <person name="Rokas A."/>
            <person name="Rosa C.A."/>
            <person name="Scheuner C."/>
            <person name="Sibirny A.A."/>
            <person name="Slot J.C."/>
            <person name="Stielow J.B."/>
            <person name="Sun H."/>
            <person name="Kurtzman C.P."/>
            <person name="Blackwell M."/>
            <person name="Grigoriev I.V."/>
            <person name="Jeffries T.W."/>
        </authorList>
    </citation>
    <scope>NUCLEOTIDE SEQUENCE [LARGE SCALE GENOMIC DNA]</scope>
    <source>
        <strain evidence="11 12">NRRL Y-2026</strain>
    </source>
</reference>
<keyword evidence="7 10" id="KW-0812">Transmembrane</keyword>
<dbReference type="Proteomes" id="UP000094455">
    <property type="component" value="Unassembled WGS sequence"/>
</dbReference>
<dbReference type="PROSITE" id="PS51564">
    <property type="entry name" value="SAM_ICMT"/>
    <property type="match status" value="1"/>
</dbReference>
<keyword evidence="8 10" id="KW-1133">Transmembrane helix</keyword>